<proteinExistence type="predicted"/>
<dbReference type="GeneID" id="96779115"/>
<reference evidence="1 2" key="1">
    <citation type="submission" date="2019-08" db="EMBL/GenBank/DDBJ databases">
        <title>In-depth cultivation of the pig gut microbiome towards novel bacterial diversity and tailored functional studies.</title>
        <authorList>
            <person name="Wylensek D."/>
            <person name="Hitch T.C.A."/>
            <person name="Clavel T."/>
        </authorList>
    </citation>
    <scope>NUCLEOTIDE SEQUENCE [LARGE SCALE GENOMIC DNA]</scope>
    <source>
        <strain evidence="1 2">WCA-693-APC-5D-A</strain>
    </source>
</reference>
<keyword evidence="2" id="KW-1185">Reference proteome</keyword>
<dbReference type="Proteomes" id="UP000433181">
    <property type="component" value="Unassembled WGS sequence"/>
</dbReference>
<name>A0A6I2UHN1_9FIRM</name>
<comment type="caution">
    <text evidence="1">The sequence shown here is derived from an EMBL/GenBank/DDBJ whole genome shotgun (WGS) entry which is preliminary data.</text>
</comment>
<evidence type="ECO:0000313" key="2">
    <source>
        <dbReference type="Proteomes" id="UP000433181"/>
    </source>
</evidence>
<dbReference type="AlphaFoldDB" id="A0A6I2UHN1"/>
<dbReference type="EMBL" id="VUNR01000018">
    <property type="protein sequence ID" value="MSU09179.1"/>
    <property type="molecule type" value="Genomic_DNA"/>
</dbReference>
<evidence type="ECO:0000313" key="1">
    <source>
        <dbReference type="EMBL" id="MSU09179.1"/>
    </source>
</evidence>
<protein>
    <submittedName>
        <fullName evidence="1">Uncharacterized protein</fullName>
    </submittedName>
</protein>
<dbReference type="RefSeq" id="WP_154407349.1">
    <property type="nucleotide sequence ID" value="NZ_VUNR01000018.1"/>
</dbReference>
<sequence>MKCDITSGRHTDATRNAERDGVRCRICGKPSFVSSVICPMHQGAVHMKHCPDCEYFVPLLWTCSYYRRKQLG</sequence>
<gene>
    <name evidence="1" type="ORF">FYJ84_09300</name>
</gene>
<accession>A0A6I2UHN1</accession>
<organism evidence="1 2">
    <name type="scientific">Anaerovibrio slackiae</name>
    <dbReference type="NCBI Taxonomy" id="2652309"/>
    <lineage>
        <taxon>Bacteria</taxon>
        <taxon>Bacillati</taxon>
        <taxon>Bacillota</taxon>
        <taxon>Negativicutes</taxon>
        <taxon>Selenomonadales</taxon>
        <taxon>Selenomonadaceae</taxon>
        <taxon>Anaerovibrio</taxon>
    </lineage>
</organism>